<proteinExistence type="predicted"/>
<evidence type="ECO:0000313" key="2">
    <source>
        <dbReference type="EMBL" id="KAK1945771.1"/>
    </source>
</evidence>
<name>A0AAD9LRD6_9STRA</name>
<evidence type="ECO:0000313" key="3">
    <source>
        <dbReference type="Proteomes" id="UP001259832"/>
    </source>
</evidence>
<organism evidence="2 3">
    <name type="scientific">Phytophthora citrophthora</name>
    <dbReference type="NCBI Taxonomy" id="4793"/>
    <lineage>
        <taxon>Eukaryota</taxon>
        <taxon>Sar</taxon>
        <taxon>Stramenopiles</taxon>
        <taxon>Oomycota</taxon>
        <taxon>Peronosporomycetes</taxon>
        <taxon>Peronosporales</taxon>
        <taxon>Peronosporaceae</taxon>
        <taxon>Phytophthora</taxon>
    </lineage>
</organism>
<evidence type="ECO:0008006" key="4">
    <source>
        <dbReference type="Google" id="ProtNLM"/>
    </source>
</evidence>
<gene>
    <name evidence="2" type="ORF">P3T76_002819</name>
</gene>
<feature type="region of interest" description="Disordered" evidence="1">
    <location>
        <begin position="1"/>
        <end position="63"/>
    </location>
</feature>
<dbReference type="PANTHER" id="PTHR31569:SF4">
    <property type="entry name" value="SWIM-TYPE DOMAIN-CONTAINING PROTEIN"/>
    <property type="match status" value="1"/>
</dbReference>
<evidence type="ECO:0000256" key="1">
    <source>
        <dbReference type="SAM" id="MobiDB-lite"/>
    </source>
</evidence>
<feature type="region of interest" description="Disordered" evidence="1">
    <location>
        <begin position="791"/>
        <end position="811"/>
    </location>
</feature>
<feature type="compositionally biased region" description="Polar residues" evidence="1">
    <location>
        <begin position="1275"/>
        <end position="1285"/>
    </location>
</feature>
<dbReference type="InterPro" id="IPR052579">
    <property type="entry name" value="Zinc_finger_SWIM"/>
</dbReference>
<sequence length="1285" mass="141814">MATKRSRSLSLTGNEPPIKRGNSDTIENGDLRAIQAPTPVSIPPETNATNAEPNAAAEAQGTTQNEVETMQTEALNGVMDTQLSQNVAVVAPTMGLVVVVPEFQVVHDSWEAFEEALKAYGKMTYQLYVIRSTTSVKRRNIKISESSTRGDSGSLRKELGVEHDVDMGDHLVERTLIPEQYQWYSKSLKCTHGWKDRHRGTGKRGSGVVRSTSCPAKMCVTLQHRGPGPDDWKVVVTKHVRTHNHQLSRELYLYYTENRRIYDPELLSVIGDIPGADGALKSSVDLINQHVASLVDQTNQRPGLYRVLASNDDQTQQQASMPFITSDSIDKQQLVAVSDASGVNFAIRQRPNSTVPLTLMPPLGAMILTPGTIPSRALDGGGFCVPRVSMKVHGSWEAFHDYIAQYTFDTAQVFRTRSTVSVSARNTKILASIAAKTGGGSHDVASYASYAAASPTSRLIPEEFKWFSKLLICTYGWKRRARSKGPQLEEDEGPCPAMLLARMERNVDGNWHVVINRQVPEHNHKLGGHVEEDNTVAREPVESQVDANGVLIAPASLEPAPTQNPSADSSFLEPQTLATATDVEASSLSQREIVVRVPKLQSVFKSWDDFHASLKAYSDATYQLYRTRTTSSAKGRNKKIAQMKRSEDDDNFAGTDPDAALNSVNVARKIPEAWRWYSKTLTCTHGWKERHRGTGKRSAHGIRSTACPVKICATVQYVNPSSGLEAGLVSVEDSGESCWRVVVTKHIVDHNHNLSRELYQHYCENRRIYDPELLAIDTSNSGIVVTRKTYQVSSEPDTPTPPEGSQLPVVSQSSVLPTQMEAGLAEAMNHAQLYATSIGNPVQQPVAVPTSVQQPVPSVVMLPYSTAASYLPSQTHAQQPEQQLQTQQEEQQVLAAFTNSSNTVQLGQTSEGEAVATLAAVAAPGLSSANIMLLNNAGMAMAGAFPPSGSNVISVACRLHGSSISTDKEPGADSSAHCTCFRLANGGNYVTIVPSSEPITSSDTGFEVDDDALVYADEVEGVWHPSSTIETEKVTTESGEMIWRAPRIVRRYPTWEAFHKYLDAYSAATFQLYRVRTTYSVRSRNIRLRQLAASRGLSVREGAPDTETEEGVHGISRAHLVPEQFEWYSKTFLCTHGWKRRSRGSGQRVSHNVRATDCPAKVCATLQRTDGSSSWSVVVTKHLTDHNHELSETLYQQYCEVRRVRDPAVLTQAEQLWRGGATRRRVFEFLKERSPNQIILMKDVHNLVQRWQAQERRSRPNQQEEGDQEEEHSGENATAETPTWL</sequence>
<feature type="compositionally biased region" description="Low complexity" evidence="1">
    <location>
        <begin position="43"/>
        <end position="59"/>
    </location>
</feature>
<reference evidence="2" key="1">
    <citation type="submission" date="2023-08" db="EMBL/GenBank/DDBJ databases">
        <title>Reference Genome Resource for the Citrus Pathogen Phytophthora citrophthora.</title>
        <authorList>
            <person name="Moller H."/>
            <person name="Coetzee B."/>
            <person name="Rose L.J."/>
            <person name="Van Niekerk J.M."/>
        </authorList>
    </citation>
    <scope>NUCLEOTIDE SEQUENCE</scope>
    <source>
        <strain evidence="2">STE-U-9442</strain>
    </source>
</reference>
<dbReference type="Proteomes" id="UP001259832">
    <property type="component" value="Unassembled WGS sequence"/>
</dbReference>
<dbReference type="PANTHER" id="PTHR31569">
    <property type="entry name" value="SWIM-TYPE DOMAIN-CONTAINING PROTEIN"/>
    <property type="match status" value="1"/>
</dbReference>
<keyword evidence="3" id="KW-1185">Reference proteome</keyword>
<feature type="region of interest" description="Disordered" evidence="1">
    <location>
        <begin position="633"/>
        <end position="654"/>
    </location>
</feature>
<comment type="caution">
    <text evidence="2">The sequence shown here is derived from an EMBL/GenBank/DDBJ whole genome shotgun (WGS) entry which is preliminary data.</text>
</comment>
<accession>A0AAD9LRD6</accession>
<protein>
    <recommendedName>
        <fullName evidence="4">FAR1 domain-containing protein</fullName>
    </recommendedName>
</protein>
<feature type="region of interest" description="Disordered" evidence="1">
    <location>
        <begin position="1252"/>
        <end position="1285"/>
    </location>
</feature>
<dbReference type="EMBL" id="JASMQC010000004">
    <property type="protein sequence ID" value="KAK1945771.1"/>
    <property type="molecule type" value="Genomic_DNA"/>
</dbReference>